<evidence type="ECO:0000313" key="2">
    <source>
        <dbReference type="Proteomes" id="UP000233100"/>
    </source>
</evidence>
<dbReference type="Ensembl" id="ENSMFAT00000089390.1">
    <property type="protein sequence ID" value="ENSMFAP00000049472.1"/>
    <property type="gene ID" value="ENSMFAG00000065391.1"/>
</dbReference>
<keyword evidence="2" id="KW-1185">Reference proteome</keyword>
<reference evidence="1 2" key="1">
    <citation type="submission" date="2013-03" db="EMBL/GenBank/DDBJ databases">
        <authorList>
            <person name="Warren W."/>
            <person name="Wilson R.K."/>
        </authorList>
    </citation>
    <scope>NUCLEOTIDE SEQUENCE</scope>
</reference>
<proteinExistence type="predicted"/>
<dbReference type="PANTHER" id="PTHR46254">
    <property type="entry name" value="PROTEIN GVQW1-RELATED"/>
    <property type="match status" value="1"/>
</dbReference>
<reference evidence="1" key="2">
    <citation type="submission" date="2025-08" db="UniProtKB">
        <authorList>
            <consortium name="Ensembl"/>
        </authorList>
    </citation>
    <scope>IDENTIFICATION</scope>
</reference>
<dbReference type="Proteomes" id="UP000233100">
    <property type="component" value="Chromosome 4"/>
</dbReference>
<accession>A0A7N9CIX8</accession>
<dbReference type="PANTHER" id="PTHR46254:SF6">
    <property type="entry name" value="HIGH MOBILITY GROUP AT-HOOK 2"/>
    <property type="match status" value="1"/>
</dbReference>
<dbReference type="AlphaFoldDB" id="A0A7N9CIX8"/>
<evidence type="ECO:0000313" key="1">
    <source>
        <dbReference type="Ensembl" id="ENSMFAP00000049472.1"/>
    </source>
</evidence>
<reference evidence="1" key="3">
    <citation type="submission" date="2025-09" db="UniProtKB">
        <authorList>
            <consortium name="Ensembl"/>
        </authorList>
    </citation>
    <scope>IDENTIFICATION</scope>
</reference>
<name>A0A7N9CIX8_MACFA</name>
<organism evidence="1 2">
    <name type="scientific">Macaca fascicularis</name>
    <name type="common">Crab-eating macaque</name>
    <name type="synonym">Cynomolgus monkey</name>
    <dbReference type="NCBI Taxonomy" id="9541"/>
    <lineage>
        <taxon>Eukaryota</taxon>
        <taxon>Metazoa</taxon>
        <taxon>Chordata</taxon>
        <taxon>Craniata</taxon>
        <taxon>Vertebrata</taxon>
        <taxon>Euteleostomi</taxon>
        <taxon>Mammalia</taxon>
        <taxon>Eutheria</taxon>
        <taxon>Euarchontoglires</taxon>
        <taxon>Primates</taxon>
        <taxon>Haplorrhini</taxon>
        <taxon>Catarrhini</taxon>
        <taxon>Cercopithecidae</taxon>
        <taxon>Cercopithecinae</taxon>
        <taxon>Macaca</taxon>
    </lineage>
</organism>
<protein>
    <submittedName>
        <fullName evidence="1">Uncharacterized protein</fullName>
    </submittedName>
</protein>
<sequence length="115" mass="13289">MEFCSCRPGWSATVWSRLTATSASQVQAILLSLLSSWDYRCPPPHPANFCNFSRDGFHHVGHWSQTPALKYLLPQPPKSAGITGMRHSTWLKSIFLREEKLQVAKWNYMKYLKMF</sequence>
<dbReference type="GeneTree" id="ENSGT00980000199842"/>